<dbReference type="InterPro" id="IPR013525">
    <property type="entry name" value="ABC2_TM"/>
</dbReference>
<protein>
    <recommendedName>
        <fullName evidence="11">ABC transporter domain-containing protein</fullName>
    </recommendedName>
</protein>
<feature type="transmembrane region" description="Helical" evidence="10">
    <location>
        <begin position="1076"/>
        <end position="1099"/>
    </location>
</feature>
<dbReference type="CDD" id="cd03263">
    <property type="entry name" value="ABC_subfamily_A"/>
    <property type="match status" value="2"/>
</dbReference>
<reference evidence="12 13" key="1">
    <citation type="journal article" date="2019" name="Nat. Ecol. Evol.">
        <title>Megaphylogeny resolves global patterns of mushroom evolution.</title>
        <authorList>
            <person name="Varga T."/>
            <person name="Krizsan K."/>
            <person name="Foldi C."/>
            <person name="Dima B."/>
            <person name="Sanchez-Garcia M."/>
            <person name="Sanchez-Ramirez S."/>
            <person name="Szollosi G.J."/>
            <person name="Szarkandi J.G."/>
            <person name="Papp V."/>
            <person name="Albert L."/>
            <person name="Andreopoulos W."/>
            <person name="Angelini C."/>
            <person name="Antonin V."/>
            <person name="Barry K.W."/>
            <person name="Bougher N.L."/>
            <person name="Buchanan P."/>
            <person name="Buyck B."/>
            <person name="Bense V."/>
            <person name="Catcheside P."/>
            <person name="Chovatia M."/>
            <person name="Cooper J."/>
            <person name="Damon W."/>
            <person name="Desjardin D."/>
            <person name="Finy P."/>
            <person name="Geml J."/>
            <person name="Haridas S."/>
            <person name="Hughes K."/>
            <person name="Justo A."/>
            <person name="Karasinski D."/>
            <person name="Kautmanova I."/>
            <person name="Kiss B."/>
            <person name="Kocsube S."/>
            <person name="Kotiranta H."/>
            <person name="LaButti K.M."/>
            <person name="Lechner B.E."/>
            <person name="Liimatainen K."/>
            <person name="Lipzen A."/>
            <person name="Lukacs Z."/>
            <person name="Mihaltcheva S."/>
            <person name="Morgado L.N."/>
            <person name="Niskanen T."/>
            <person name="Noordeloos M.E."/>
            <person name="Ohm R.A."/>
            <person name="Ortiz-Santana B."/>
            <person name="Ovrebo C."/>
            <person name="Racz N."/>
            <person name="Riley R."/>
            <person name="Savchenko A."/>
            <person name="Shiryaev A."/>
            <person name="Soop K."/>
            <person name="Spirin V."/>
            <person name="Szebenyi C."/>
            <person name="Tomsovsky M."/>
            <person name="Tulloss R.E."/>
            <person name="Uehling J."/>
            <person name="Grigoriev I.V."/>
            <person name="Vagvolgyi C."/>
            <person name="Papp T."/>
            <person name="Martin F.M."/>
            <person name="Miettinen O."/>
            <person name="Hibbett D.S."/>
            <person name="Nagy L.G."/>
        </authorList>
    </citation>
    <scope>NUCLEOTIDE SEQUENCE [LARGE SCALE GENOMIC DNA]</scope>
    <source>
        <strain evidence="12 13">CBS 309.79</strain>
    </source>
</reference>
<dbReference type="SUPFAM" id="SSF52540">
    <property type="entry name" value="P-loop containing nucleoside triphosphate hydrolases"/>
    <property type="match status" value="2"/>
</dbReference>
<dbReference type="Pfam" id="PF12698">
    <property type="entry name" value="ABC2_membrane_3"/>
    <property type="match status" value="1"/>
</dbReference>
<comment type="subcellular location">
    <subcellularLocation>
        <location evidence="1">Membrane</location>
        <topology evidence="1">Multi-pass membrane protein</topology>
    </subcellularLocation>
</comment>
<evidence type="ECO:0000313" key="13">
    <source>
        <dbReference type="Proteomes" id="UP000305067"/>
    </source>
</evidence>
<evidence type="ECO:0000256" key="6">
    <source>
        <dbReference type="ARBA" id="ARBA00022741"/>
    </source>
</evidence>
<dbReference type="GO" id="GO:0005524">
    <property type="term" value="F:ATP binding"/>
    <property type="evidence" value="ECO:0007669"/>
    <property type="project" value="UniProtKB-KW"/>
</dbReference>
<dbReference type="GO" id="GO:0005319">
    <property type="term" value="F:lipid transporter activity"/>
    <property type="evidence" value="ECO:0007669"/>
    <property type="project" value="TreeGrafter"/>
</dbReference>
<evidence type="ECO:0000256" key="7">
    <source>
        <dbReference type="ARBA" id="ARBA00022840"/>
    </source>
</evidence>
<dbReference type="PANTHER" id="PTHR19229">
    <property type="entry name" value="ATP-BINDING CASSETTE TRANSPORTER SUBFAMILY A ABCA"/>
    <property type="match status" value="1"/>
</dbReference>
<evidence type="ECO:0000256" key="1">
    <source>
        <dbReference type="ARBA" id="ARBA00004141"/>
    </source>
</evidence>
<keyword evidence="3" id="KW-0813">Transport</keyword>
<keyword evidence="5" id="KW-0677">Repeat</keyword>
<feature type="transmembrane region" description="Helical" evidence="10">
    <location>
        <begin position="825"/>
        <end position="846"/>
    </location>
</feature>
<feature type="transmembrane region" description="Helical" evidence="10">
    <location>
        <begin position="1106"/>
        <end position="1129"/>
    </location>
</feature>
<evidence type="ECO:0000259" key="11">
    <source>
        <dbReference type="PROSITE" id="PS50893"/>
    </source>
</evidence>
<feature type="domain" description="ABC transporter" evidence="11">
    <location>
        <begin position="1249"/>
        <end position="1477"/>
    </location>
</feature>
<comment type="similarity">
    <text evidence="2">Belongs to the ABC transporter superfamily. ABCA family.</text>
</comment>
<gene>
    <name evidence="12" type="ORF">BDV98DRAFT_648041</name>
</gene>
<accession>A0A5C3QVE8</accession>
<feature type="transmembrane region" description="Helical" evidence="10">
    <location>
        <begin position="266"/>
        <end position="288"/>
    </location>
</feature>
<evidence type="ECO:0000256" key="5">
    <source>
        <dbReference type="ARBA" id="ARBA00022737"/>
    </source>
</evidence>
<dbReference type="PANTHER" id="PTHR19229:SF36">
    <property type="entry name" value="ATP-BINDING CASSETTE SUB-FAMILY A MEMBER 2"/>
    <property type="match status" value="1"/>
</dbReference>
<dbReference type="InterPro" id="IPR017871">
    <property type="entry name" value="ABC_transporter-like_CS"/>
</dbReference>
<dbReference type="Pfam" id="PF00005">
    <property type="entry name" value="ABC_tran"/>
    <property type="match status" value="2"/>
</dbReference>
<feature type="transmembrane region" description="Helical" evidence="10">
    <location>
        <begin position="999"/>
        <end position="1021"/>
    </location>
</feature>
<evidence type="ECO:0000256" key="10">
    <source>
        <dbReference type="SAM" id="Phobius"/>
    </source>
</evidence>
<feature type="transmembrane region" description="Helical" evidence="10">
    <location>
        <begin position="1195"/>
        <end position="1214"/>
    </location>
</feature>
<evidence type="ECO:0000256" key="8">
    <source>
        <dbReference type="ARBA" id="ARBA00022989"/>
    </source>
</evidence>
<feature type="transmembrane region" description="Helical" evidence="10">
    <location>
        <begin position="395"/>
        <end position="419"/>
    </location>
</feature>
<evidence type="ECO:0000256" key="9">
    <source>
        <dbReference type="ARBA" id="ARBA00023136"/>
    </source>
</evidence>
<dbReference type="SMART" id="SM00382">
    <property type="entry name" value="AAA"/>
    <property type="match status" value="2"/>
</dbReference>
<dbReference type="GO" id="GO:0016020">
    <property type="term" value="C:membrane"/>
    <property type="evidence" value="ECO:0007669"/>
    <property type="project" value="UniProtKB-SubCell"/>
</dbReference>
<feature type="transmembrane region" description="Helical" evidence="10">
    <location>
        <begin position="1042"/>
        <end position="1070"/>
    </location>
</feature>
<proteinExistence type="inferred from homology"/>
<dbReference type="InterPro" id="IPR026082">
    <property type="entry name" value="ABCA"/>
</dbReference>
<feature type="transmembrane region" description="Helical" evidence="10">
    <location>
        <begin position="355"/>
        <end position="375"/>
    </location>
</feature>
<feature type="transmembrane region" description="Helical" evidence="10">
    <location>
        <begin position="329"/>
        <end position="348"/>
    </location>
</feature>
<feature type="transmembrane region" description="Helical" evidence="10">
    <location>
        <begin position="300"/>
        <end position="323"/>
    </location>
</feature>
<feature type="domain" description="ABC transporter" evidence="11">
    <location>
        <begin position="454"/>
        <end position="689"/>
    </location>
</feature>
<dbReference type="GO" id="GO:0140359">
    <property type="term" value="F:ABC-type transporter activity"/>
    <property type="evidence" value="ECO:0007669"/>
    <property type="project" value="InterPro"/>
</dbReference>
<evidence type="ECO:0000256" key="3">
    <source>
        <dbReference type="ARBA" id="ARBA00022448"/>
    </source>
</evidence>
<keyword evidence="9 10" id="KW-0472">Membrane</keyword>
<feature type="transmembrane region" description="Helical" evidence="10">
    <location>
        <begin position="220"/>
        <end position="239"/>
    </location>
</feature>
<keyword evidence="6" id="KW-0547">Nucleotide-binding</keyword>
<dbReference type="Proteomes" id="UP000305067">
    <property type="component" value="Unassembled WGS sequence"/>
</dbReference>
<feature type="transmembrane region" description="Helical" evidence="10">
    <location>
        <begin position="27"/>
        <end position="50"/>
    </location>
</feature>
<dbReference type="PROSITE" id="PS50893">
    <property type="entry name" value="ABC_TRANSPORTER_2"/>
    <property type="match status" value="2"/>
</dbReference>
<dbReference type="InterPro" id="IPR003439">
    <property type="entry name" value="ABC_transporter-like_ATP-bd"/>
</dbReference>
<evidence type="ECO:0000256" key="4">
    <source>
        <dbReference type="ARBA" id="ARBA00022692"/>
    </source>
</evidence>
<evidence type="ECO:0000313" key="12">
    <source>
        <dbReference type="EMBL" id="TFL05922.1"/>
    </source>
</evidence>
<dbReference type="GO" id="GO:0016887">
    <property type="term" value="F:ATP hydrolysis activity"/>
    <property type="evidence" value="ECO:0007669"/>
    <property type="project" value="InterPro"/>
</dbReference>
<organism evidence="12 13">
    <name type="scientific">Pterulicium gracile</name>
    <dbReference type="NCBI Taxonomy" id="1884261"/>
    <lineage>
        <taxon>Eukaryota</taxon>
        <taxon>Fungi</taxon>
        <taxon>Dikarya</taxon>
        <taxon>Basidiomycota</taxon>
        <taxon>Agaricomycotina</taxon>
        <taxon>Agaricomycetes</taxon>
        <taxon>Agaricomycetidae</taxon>
        <taxon>Agaricales</taxon>
        <taxon>Pleurotineae</taxon>
        <taxon>Pterulaceae</taxon>
        <taxon>Pterulicium</taxon>
    </lineage>
</organism>
<name>A0A5C3QVE8_9AGAR</name>
<dbReference type="EMBL" id="ML178816">
    <property type="protein sequence ID" value="TFL05922.1"/>
    <property type="molecule type" value="Genomic_DNA"/>
</dbReference>
<keyword evidence="7" id="KW-0067">ATP-binding</keyword>
<dbReference type="InterPro" id="IPR027417">
    <property type="entry name" value="P-loop_NTPase"/>
</dbReference>
<keyword evidence="8 10" id="KW-1133">Transmembrane helix</keyword>
<sequence>MLSLFWTQFWALFNKNWIVLWKHPVLNVLRCLLLPIAYGVFLAVAQLFLVKPNNYGLGTLRPIRNLAGEFDGSAVLVWVDLANGTSPSPTDIMSIVTRDFSERQLSAVRRVDSVQELAAECRPNFNGFSQCFAGLEFNGLLPGNGINYTIRADAGLLFIDVENNSDFEIRLLPLQMAVDKAIIQVTTGTEVPNIPRELPFSQETNEEQDTRIRLSYIRGLRSLLVLALFVCYIGIVYQLPGAFAGERADLSTAHLKAMGLLDSARIISWHFSVSLAYLPAWIVVSIIWHYRVFSGTNVGLILVVHLLLGLSLASWSFFTAAPFGRSPQLAAVFSTFLAIILAIVALVLNSLSTGGAVIFTIIFPPGFYIFVIRAICGFESNMIPTPLLRGDPDNNLMILPLLIAALINIFLWPWLAVLLERRLYNARNDNVRRSGFFRRRKQPVLSPPPEGVAIEIKNLEKTFVSSSFGFKKKRTTAVANLSLTVPKNGIFVLLGSNGAGKSTSLSVVAGLRGMTSGSVAFEGGLARPPRGALGIVPQKNVLFPELTCYQTIKVWAAIKKSKNSPVDEDLIQLLRDCDLGAKIHANAGSLSGGQKRKLQLAIGLVGGSDIVLVDECTSGVDPLSRRALWRTLISVREERTIIFTTHFLDEADLLADNIAVLAAPGKLVAEGTPVSLKHQHGEGYGIQVTFEKDSAPTHQENLLEELRTFSPQAYSTQLFPGTLLYRLASRESSAMRDVLEFLDSASAEYKVDTYDVIGPSIEDVFLQLMRKNDPSSEKHALDSVDTVKSESEGSVMKLTNSRPTNVWKQAATIFYKRLLVVRKSWFTPLAMLLVAVFGSCIPLVFLDNNRAPACGTPLRNATSNSIYLPTSPYLLYRSVNATGDSRILTSPPGLIDSLGPSTQTLPVLDVPDQNTFLSTISENYRNISLGGVSMDLATGDAVFAWEATQPGIGSLTLLNLISNLHLNQALNDTSPSEFPTLIQTSFGNFPLIVAGTLSALRWVAFFGATMAVFPAFAALYVSRERRTSVQAMQFSNGLSNPVGLWLGHLLFDIVPTTIASIVIVVVFAVASNQFAGLGYLWLVLFLYGIAGVLLAYCGALITSSPLAAFAAVAGYQVIIFVLYLAGYLLTLTYAKTSDADRIITTIHFAGSLSAPVTSMLRAGLVSINMFSLLCDGNSPATSSSMGEIMRYGGPILYLIIYAIVLFAVLVLTDSGSWTSLIRRKGKNHTVASHAHQSASNPESPIGSLLEVLGITKTYDKRQVVDDVSLDIPRDTIYALLGPNGAGKTTTFNIIRGDVVPDCGDVFIQGTSVITHPRLARTRLGVCPQFSAIESELTVREHLNVYGRLKGIHKKELAHNVDTLMRMTALTQYADREAENLSGGNQRKLALAIAITGNPSVVLIDEFSTGIDAKMKREMWTTLRTVAVGKAVVITTHSMEEASALANQVGIVDRRKLVEGTPKYLSSRYAQYQVHFSCRSREDLVRAQNLMSQIPGARMADDVATRFEVPVSQDGSGLRLAQLFEMLRREDGIEEYSVEKATLESIFLKVIRENRAEKL</sequence>
<evidence type="ECO:0000256" key="2">
    <source>
        <dbReference type="ARBA" id="ARBA00008869"/>
    </source>
</evidence>
<keyword evidence="4 10" id="KW-0812">Transmembrane</keyword>
<dbReference type="OrthoDB" id="8061355at2759"/>
<keyword evidence="13" id="KW-1185">Reference proteome</keyword>
<dbReference type="PROSITE" id="PS00211">
    <property type="entry name" value="ABC_TRANSPORTER_1"/>
    <property type="match status" value="2"/>
</dbReference>
<dbReference type="InterPro" id="IPR003593">
    <property type="entry name" value="AAA+_ATPase"/>
</dbReference>
<dbReference type="Gene3D" id="3.40.50.300">
    <property type="entry name" value="P-loop containing nucleotide triphosphate hydrolases"/>
    <property type="match status" value="2"/>
</dbReference>
<dbReference type="STRING" id="1884261.A0A5C3QVE8"/>